<protein>
    <recommendedName>
        <fullName evidence="3">protein-L-isoaspartate(D-aspartate) O-methyltransferase</fullName>
        <ecNumber evidence="3">2.1.1.77</ecNumber>
    </recommendedName>
</protein>
<keyword evidence="8" id="KW-0472">Membrane</keyword>
<comment type="subcellular location">
    <subcellularLocation>
        <location evidence="1">Cytoplasm</location>
    </subcellularLocation>
</comment>
<dbReference type="EMBL" id="BARV01019905">
    <property type="protein sequence ID" value="GAI21297.1"/>
    <property type="molecule type" value="Genomic_DNA"/>
</dbReference>
<dbReference type="InterPro" id="IPR000682">
    <property type="entry name" value="PCMT"/>
</dbReference>
<dbReference type="PANTHER" id="PTHR11579:SF0">
    <property type="entry name" value="PROTEIN-L-ISOASPARTATE(D-ASPARTATE) O-METHYLTRANSFERASE"/>
    <property type="match status" value="1"/>
</dbReference>
<evidence type="ECO:0000256" key="8">
    <source>
        <dbReference type="SAM" id="Phobius"/>
    </source>
</evidence>
<reference evidence="9" key="1">
    <citation type="journal article" date="2014" name="Front. Microbiol.">
        <title>High frequency of phylogenetically diverse reductive dehalogenase-homologous genes in deep subseafloor sedimentary metagenomes.</title>
        <authorList>
            <person name="Kawai M."/>
            <person name="Futagami T."/>
            <person name="Toyoda A."/>
            <person name="Takaki Y."/>
            <person name="Nishi S."/>
            <person name="Hori S."/>
            <person name="Arai W."/>
            <person name="Tsubouchi T."/>
            <person name="Morono Y."/>
            <person name="Uchiyama I."/>
            <person name="Ito T."/>
            <person name="Fujiyama A."/>
            <person name="Inagaki F."/>
            <person name="Takami H."/>
        </authorList>
    </citation>
    <scope>NUCLEOTIDE SEQUENCE</scope>
    <source>
        <strain evidence="9">Expedition CK06-06</strain>
    </source>
</reference>
<dbReference type="Gene3D" id="3.40.50.150">
    <property type="entry name" value="Vaccinia Virus protein VP39"/>
    <property type="match status" value="1"/>
</dbReference>
<dbReference type="GO" id="GO:0005737">
    <property type="term" value="C:cytoplasm"/>
    <property type="evidence" value="ECO:0007669"/>
    <property type="project" value="UniProtKB-SubCell"/>
</dbReference>
<evidence type="ECO:0000256" key="5">
    <source>
        <dbReference type="ARBA" id="ARBA00022603"/>
    </source>
</evidence>
<keyword evidence="5" id="KW-0489">Methyltransferase</keyword>
<accession>X1LPK6</accession>
<dbReference type="PANTHER" id="PTHR11579">
    <property type="entry name" value="PROTEIN-L-ISOASPARTATE O-METHYLTRANSFERASE"/>
    <property type="match status" value="1"/>
</dbReference>
<evidence type="ECO:0000256" key="2">
    <source>
        <dbReference type="ARBA" id="ARBA00005369"/>
    </source>
</evidence>
<feature type="transmembrane region" description="Helical" evidence="8">
    <location>
        <begin position="12"/>
        <end position="30"/>
    </location>
</feature>
<dbReference type="GO" id="GO:0004719">
    <property type="term" value="F:protein-L-isoaspartate (D-aspartate) O-methyltransferase activity"/>
    <property type="evidence" value="ECO:0007669"/>
    <property type="project" value="UniProtKB-EC"/>
</dbReference>
<evidence type="ECO:0000256" key="6">
    <source>
        <dbReference type="ARBA" id="ARBA00022679"/>
    </source>
</evidence>
<keyword evidence="6" id="KW-0808">Transferase</keyword>
<comment type="similarity">
    <text evidence="2">Belongs to the methyltransferase superfamily. L-isoaspartyl/D-aspartyl protein methyltransferase family.</text>
</comment>
<sequence length="135" mass="15937">MHGKLNSVRFLLFNVLKSVLIILMALFILSDCKRELKENRETTERKETFFDHAREEMVKAQIRNRGIKDERLLKAMLKVERHKFVPEKIQKFAYIDRPLPIGEGQTISQPYIVALMTELLKAQRKPWAKVCIRTL</sequence>
<comment type="caution">
    <text evidence="9">The sequence shown here is derived from an EMBL/GenBank/DDBJ whole genome shotgun (WGS) entry which is preliminary data.</text>
</comment>
<evidence type="ECO:0000256" key="3">
    <source>
        <dbReference type="ARBA" id="ARBA00011890"/>
    </source>
</evidence>
<dbReference type="GO" id="GO:0032259">
    <property type="term" value="P:methylation"/>
    <property type="evidence" value="ECO:0007669"/>
    <property type="project" value="UniProtKB-KW"/>
</dbReference>
<keyword evidence="7" id="KW-0949">S-adenosyl-L-methionine</keyword>
<evidence type="ECO:0000256" key="7">
    <source>
        <dbReference type="ARBA" id="ARBA00022691"/>
    </source>
</evidence>
<evidence type="ECO:0000256" key="4">
    <source>
        <dbReference type="ARBA" id="ARBA00022490"/>
    </source>
</evidence>
<name>X1LPK6_9ZZZZ</name>
<organism evidence="9">
    <name type="scientific">marine sediment metagenome</name>
    <dbReference type="NCBI Taxonomy" id="412755"/>
    <lineage>
        <taxon>unclassified sequences</taxon>
        <taxon>metagenomes</taxon>
        <taxon>ecological metagenomes</taxon>
    </lineage>
</organism>
<dbReference type="InterPro" id="IPR029063">
    <property type="entry name" value="SAM-dependent_MTases_sf"/>
</dbReference>
<dbReference type="Pfam" id="PF01135">
    <property type="entry name" value="PCMT"/>
    <property type="match status" value="1"/>
</dbReference>
<dbReference type="EC" id="2.1.1.77" evidence="3"/>
<keyword evidence="8" id="KW-1133">Transmembrane helix</keyword>
<evidence type="ECO:0000313" key="9">
    <source>
        <dbReference type="EMBL" id="GAI21297.1"/>
    </source>
</evidence>
<proteinExistence type="inferred from homology"/>
<dbReference type="SUPFAM" id="SSF53335">
    <property type="entry name" value="S-adenosyl-L-methionine-dependent methyltransferases"/>
    <property type="match status" value="1"/>
</dbReference>
<keyword evidence="4" id="KW-0963">Cytoplasm</keyword>
<dbReference type="AlphaFoldDB" id="X1LPK6"/>
<evidence type="ECO:0000256" key="1">
    <source>
        <dbReference type="ARBA" id="ARBA00004496"/>
    </source>
</evidence>
<keyword evidence="8" id="KW-0812">Transmembrane</keyword>
<gene>
    <name evidence="9" type="ORF">S06H3_33362</name>
</gene>